<evidence type="ECO:0000256" key="4">
    <source>
        <dbReference type="ARBA" id="ARBA00022692"/>
    </source>
</evidence>
<evidence type="ECO:0000259" key="9">
    <source>
        <dbReference type="Pfam" id="PF01545"/>
    </source>
</evidence>
<dbReference type="InterPro" id="IPR050291">
    <property type="entry name" value="CDF_Transporter"/>
</dbReference>
<dbReference type="Proteomes" id="UP000260649">
    <property type="component" value="Unassembled WGS sequence"/>
</dbReference>
<evidence type="ECO:0000256" key="3">
    <source>
        <dbReference type="ARBA" id="ARBA00022448"/>
    </source>
</evidence>
<dbReference type="Pfam" id="PF16916">
    <property type="entry name" value="ZT_dimer"/>
    <property type="match status" value="1"/>
</dbReference>
<evidence type="ECO:0000256" key="7">
    <source>
        <dbReference type="SAM" id="Phobius"/>
    </source>
</evidence>
<evidence type="ECO:0000256" key="5">
    <source>
        <dbReference type="ARBA" id="ARBA00022989"/>
    </source>
</evidence>
<evidence type="ECO:0000256" key="1">
    <source>
        <dbReference type="ARBA" id="ARBA00004141"/>
    </source>
</evidence>
<comment type="similarity">
    <text evidence="2">Belongs to the cation diffusion facilitator (CDF) transporter (TC 2.A.4) family.</text>
</comment>
<feature type="domain" description="Cation efflux protein cytoplasmic" evidence="10">
    <location>
        <begin position="205"/>
        <end position="281"/>
    </location>
</feature>
<keyword evidence="4 7" id="KW-0812">Transmembrane</keyword>
<dbReference type="Gene3D" id="3.30.70.1350">
    <property type="entry name" value="Cation efflux protein, cytoplasmic domain"/>
    <property type="match status" value="1"/>
</dbReference>
<dbReference type="SUPFAM" id="SSF160240">
    <property type="entry name" value="Cation efflux protein cytoplasmic domain-like"/>
    <property type="match status" value="1"/>
</dbReference>
<comment type="subcellular location">
    <subcellularLocation>
        <location evidence="1">Membrane</location>
        <topology evidence="1">Multi-pass membrane protein</topology>
    </subcellularLocation>
</comment>
<reference evidence="11 12" key="1">
    <citation type="submission" date="2018-07" db="EMBL/GenBank/DDBJ databases">
        <title>GABA Modulating Bacteria of the Human Gut Microbiota.</title>
        <authorList>
            <person name="Strandwitz P."/>
            <person name="Kim K.H."/>
            <person name="Terekhova D."/>
            <person name="Liu J.K."/>
            <person name="Sharma A."/>
            <person name="Levering J."/>
            <person name="Mcdonald D."/>
            <person name="Dietrich D."/>
            <person name="Ramadhar T.R."/>
            <person name="Lekbua A."/>
            <person name="Mroue N."/>
            <person name="Liston C."/>
            <person name="Stewart E.J."/>
            <person name="Dubin M.J."/>
            <person name="Zengler K."/>
            <person name="Knight R."/>
            <person name="Gilbert J.A."/>
            <person name="Clardy J."/>
            <person name="Lewis K."/>
        </authorList>
    </citation>
    <scope>NUCLEOTIDE SEQUENCE [LARGE SCALE GENOMIC DNA]</scope>
    <source>
        <strain evidence="11 12">KLE1738</strain>
    </source>
</reference>
<organism evidence="11 12">
    <name type="scientific">Evtepia gabavorous</name>
    <dbReference type="NCBI Taxonomy" id="2211183"/>
    <lineage>
        <taxon>Bacteria</taxon>
        <taxon>Bacillati</taxon>
        <taxon>Bacillota</taxon>
        <taxon>Clostridia</taxon>
        <taxon>Eubacteriales</taxon>
        <taxon>Evtepia</taxon>
    </lineage>
</organism>
<dbReference type="PANTHER" id="PTHR43840:SF15">
    <property type="entry name" value="MITOCHONDRIAL METAL TRANSPORTER 1-RELATED"/>
    <property type="match status" value="1"/>
</dbReference>
<feature type="signal peptide" evidence="8">
    <location>
        <begin position="1"/>
        <end position="21"/>
    </location>
</feature>
<feature type="chain" id="PRO_5038424694" evidence="8">
    <location>
        <begin position="22"/>
        <end position="292"/>
    </location>
</feature>
<dbReference type="InterPro" id="IPR036837">
    <property type="entry name" value="Cation_efflux_CTD_sf"/>
</dbReference>
<dbReference type="PANTHER" id="PTHR43840">
    <property type="entry name" value="MITOCHONDRIAL METAL TRANSPORTER 1-RELATED"/>
    <property type="match status" value="1"/>
</dbReference>
<dbReference type="InterPro" id="IPR027470">
    <property type="entry name" value="Cation_efflux_CTD"/>
</dbReference>
<dbReference type="RefSeq" id="WP_117142228.1">
    <property type="nucleotide sequence ID" value="NZ_CAKXKJ010000020.1"/>
</dbReference>
<evidence type="ECO:0000256" key="6">
    <source>
        <dbReference type="ARBA" id="ARBA00023136"/>
    </source>
</evidence>
<dbReference type="AlphaFoldDB" id="A0A3E2B3S6"/>
<dbReference type="EMBL" id="QQRQ01000008">
    <property type="protein sequence ID" value="RFT06682.1"/>
    <property type="molecule type" value="Genomic_DNA"/>
</dbReference>
<dbReference type="SUPFAM" id="SSF161111">
    <property type="entry name" value="Cation efflux protein transmembrane domain-like"/>
    <property type="match status" value="1"/>
</dbReference>
<dbReference type="InterPro" id="IPR002524">
    <property type="entry name" value="Cation_efflux"/>
</dbReference>
<sequence length="292" mass="31003">MRVSLVSVAVNLVLSAGKLLAGVFAHSGAMISDAVHSASDVFSTLIVMIGIQISSKQADAQHRYGHERFECVASVALALILLETGLLIGWKGLKTILAGSYADLAVPGMLALVAAAVSIVVKEWMYWYTRAAAKKIHSDALMADAWHHRSDSLSSIGALVGIVCSLAGFPVMDSVASVVICIFIVKAAVDIFRDAVDKMVDRSCDEETLAQMTQVILDQPGVLGLDLLQTRLFGAKIYVDAEIAAQADLPLSQAHAIAESVHEAIEQAFPLVKHCMVHVNPKQADPASPPPA</sequence>
<keyword evidence="8" id="KW-0732">Signal</keyword>
<feature type="transmembrane region" description="Helical" evidence="7">
    <location>
        <begin position="71"/>
        <end position="90"/>
    </location>
</feature>
<evidence type="ECO:0000259" key="10">
    <source>
        <dbReference type="Pfam" id="PF16916"/>
    </source>
</evidence>
<gene>
    <name evidence="11" type="ORF">DV520_06675</name>
</gene>
<dbReference type="Pfam" id="PF01545">
    <property type="entry name" value="Cation_efflux"/>
    <property type="match status" value="1"/>
</dbReference>
<dbReference type="GO" id="GO:0016020">
    <property type="term" value="C:membrane"/>
    <property type="evidence" value="ECO:0007669"/>
    <property type="project" value="UniProtKB-SubCell"/>
</dbReference>
<feature type="transmembrane region" description="Helical" evidence="7">
    <location>
        <begin position="175"/>
        <end position="192"/>
    </location>
</feature>
<dbReference type="GO" id="GO:0008324">
    <property type="term" value="F:monoatomic cation transmembrane transporter activity"/>
    <property type="evidence" value="ECO:0007669"/>
    <property type="project" value="InterPro"/>
</dbReference>
<evidence type="ECO:0000313" key="11">
    <source>
        <dbReference type="EMBL" id="RFT06682.1"/>
    </source>
</evidence>
<feature type="transmembrane region" description="Helical" evidence="7">
    <location>
        <begin position="110"/>
        <end position="129"/>
    </location>
</feature>
<dbReference type="Gene3D" id="1.20.1510.10">
    <property type="entry name" value="Cation efflux protein transmembrane domain"/>
    <property type="match status" value="1"/>
</dbReference>
<protein>
    <submittedName>
        <fullName evidence="11">Cation transporter</fullName>
    </submittedName>
</protein>
<dbReference type="OrthoDB" id="9806522at2"/>
<evidence type="ECO:0000256" key="2">
    <source>
        <dbReference type="ARBA" id="ARBA00008114"/>
    </source>
</evidence>
<dbReference type="InterPro" id="IPR058533">
    <property type="entry name" value="Cation_efflux_TM"/>
</dbReference>
<dbReference type="FunFam" id="1.20.1510.10:FF:000006">
    <property type="entry name" value="Divalent cation efflux transporter"/>
    <property type="match status" value="1"/>
</dbReference>
<comment type="caution">
    <text evidence="11">The sequence shown here is derived from an EMBL/GenBank/DDBJ whole genome shotgun (WGS) entry which is preliminary data.</text>
</comment>
<evidence type="ECO:0000256" key="8">
    <source>
        <dbReference type="SAM" id="SignalP"/>
    </source>
</evidence>
<name>A0A3E2B3S6_9FIRM</name>
<accession>A0A3E2B3S6</accession>
<keyword evidence="12" id="KW-1185">Reference proteome</keyword>
<dbReference type="NCBIfam" id="TIGR01297">
    <property type="entry name" value="CDF"/>
    <property type="match status" value="1"/>
</dbReference>
<proteinExistence type="inferred from homology"/>
<keyword evidence="3" id="KW-0813">Transport</keyword>
<feature type="domain" description="Cation efflux protein transmembrane" evidence="9">
    <location>
        <begin position="5"/>
        <end position="198"/>
    </location>
</feature>
<keyword evidence="5 7" id="KW-1133">Transmembrane helix</keyword>
<keyword evidence="6 7" id="KW-0472">Membrane</keyword>
<feature type="transmembrane region" description="Helical" evidence="7">
    <location>
        <begin position="150"/>
        <end position="169"/>
    </location>
</feature>
<dbReference type="InterPro" id="IPR027469">
    <property type="entry name" value="Cation_efflux_TMD_sf"/>
</dbReference>
<dbReference type="GeneID" id="97995415"/>
<feature type="transmembrane region" description="Helical" evidence="7">
    <location>
        <begin position="31"/>
        <end position="51"/>
    </location>
</feature>
<evidence type="ECO:0000313" key="12">
    <source>
        <dbReference type="Proteomes" id="UP000260649"/>
    </source>
</evidence>